<dbReference type="InterPro" id="IPR027304">
    <property type="entry name" value="Trigger_fact/SurA_dom_sf"/>
</dbReference>
<sequence length="436" mass="47336">MQTKFLIKKLAAAIVGLGLSITVAQASISSNSTDGIVAVVNDEIILKSELNQAKQIVAAEIQKSGASATAEQIQMLALDNLINEKLQLGLIKRAGVVPNDTIINQQLLAIAQSEGLSSLAELQSVLDAQQAGSYAAMRQRLIQEAAIAALWQNQVQSRVRISDDEIEAFLQSPESARINQTKYQLLHIRVPYLSSNPDANARQQAGMTALRVKSALDSGLGLDQAMKTARADYAAELQGADTGLIDAVALPATIAGEVDKLNIGQTSAPIITTNGIDVIKLVNKQQTNQVIIPEWQTSHILARIDDNQGADMAEQKINALYQALQQGADFASLAATYSDDTGSAAAKGSLGWVGEGQMVSEFEAMMKNTAQGDFSVPFRSQFGWHILKVDNIRQRDVTEQYRRNVAREYLFARQAPQAQEDWLQELRAGAYIKIYE</sequence>
<dbReference type="OrthoDB" id="14196at2"/>
<keyword evidence="1 7" id="KW-0732">Signal</keyword>
<dbReference type="EC" id="5.2.1.8" evidence="9"/>
<keyword evidence="2" id="KW-0574">Periplasm</keyword>
<proteinExistence type="predicted"/>
<evidence type="ECO:0000256" key="4">
    <source>
        <dbReference type="ARBA" id="ARBA00023186"/>
    </source>
</evidence>
<dbReference type="PROSITE" id="PS50198">
    <property type="entry name" value="PPIC_PPIASE_2"/>
    <property type="match status" value="2"/>
</dbReference>
<dbReference type="SUPFAM" id="SSF109998">
    <property type="entry name" value="Triger factor/SurA peptide-binding domain-like"/>
    <property type="match status" value="1"/>
</dbReference>
<evidence type="ECO:0000256" key="7">
    <source>
        <dbReference type="SAM" id="SignalP"/>
    </source>
</evidence>
<protein>
    <submittedName>
        <fullName evidence="9">Peptidyl-prolyl cis-trans isomerase surA</fullName>
        <ecNumber evidence="9">5.2.1.8</ecNumber>
    </submittedName>
</protein>
<dbReference type="GO" id="GO:0003755">
    <property type="term" value="F:peptidyl-prolyl cis-trans isomerase activity"/>
    <property type="evidence" value="ECO:0007669"/>
    <property type="project" value="UniProtKB-KW"/>
</dbReference>
<dbReference type="KEGG" id="mcun:NCTC10297_01398"/>
<dbReference type="SUPFAM" id="SSF54534">
    <property type="entry name" value="FKBP-like"/>
    <property type="match status" value="2"/>
</dbReference>
<dbReference type="EMBL" id="LR134343">
    <property type="protein sequence ID" value="VEG13435.1"/>
    <property type="molecule type" value="Genomic_DNA"/>
</dbReference>
<dbReference type="PANTHER" id="PTHR47637:SF1">
    <property type="entry name" value="CHAPERONE SURA"/>
    <property type="match status" value="1"/>
</dbReference>
<dbReference type="Gene3D" id="1.10.4030.10">
    <property type="entry name" value="Porin chaperone SurA, peptide-binding domain"/>
    <property type="match status" value="1"/>
</dbReference>
<dbReference type="Pfam" id="PF00639">
    <property type="entry name" value="Rotamase"/>
    <property type="match status" value="1"/>
</dbReference>
<dbReference type="Pfam" id="PF09312">
    <property type="entry name" value="SurA_N"/>
    <property type="match status" value="1"/>
</dbReference>
<evidence type="ECO:0000256" key="2">
    <source>
        <dbReference type="ARBA" id="ARBA00022764"/>
    </source>
</evidence>
<keyword evidence="3 6" id="KW-0697">Rotamase</keyword>
<organism evidence="9 10">
    <name type="scientific">Moraxella cuniculi</name>
    <dbReference type="NCBI Taxonomy" id="34061"/>
    <lineage>
        <taxon>Bacteria</taxon>
        <taxon>Pseudomonadati</taxon>
        <taxon>Pseudomonadota</taxon>
        <taxon>Gammaproteobacteria</taxon>
        <taxon>Moraxellales</taxon>
        <taxon>Moraxellaceae</taxon>
        <taxon>Moraxella</taxon>
    </lineage>
</organism>
<dbReference type="AlphaFoldDB" id="A0A448GXD9"/>
<keyword evidence="4" id="KW-0143">Chaperone</keyword>
<feature type="domain" description="PpiC" evidence="8">
    <location>
        <begin position="292"/>
        <end position="391"/>
    </location>
</feature>
<dbReference type="InterPro" id="IPR050280">
    <property type="entry name" value="OMP_Chaperone_SurA"/>
</dbReference>
<feature type="chain" id="PRO_5018990603" evidence="7">
    <location>
        <begin position="27"/>
        <end position="436"/>
    </location>
</feature>
<dbReference type="InterPro" id="IPR015391">
    <property type="entry name" value="SurA_N"/>
</dbReference>
<dbReference type="Gene3D" id="3.10.50.40">
    <property type="match status" value="2"/>
</dbReference>
<feature type="domain" description="PpiC" evidence="8">
    <location>
        <begin position="180"/>
        <end position="283"/>
    </location>
</feature>
<dbReference type="PANTHER" id="PTHR47637">
    <property type="entry name" value="CHAPERONE SURA"/>
    <property type="match status" value="1"/>
</dbReference>
<evidence type="ECO:0000256" key="6">
    <source>
        <dbReference type="PROSITE-ProRule" id="PRU00278"/>
    </source>
</evidence>
<dbReference type="RefSeq" id="WP_126331018.1">
    <property type="nucleotide sequence ID" value="NZ_LR134343.1"/>
</dbReference>
<evidence type="ECO:0000256" key="5">
    <source>
        <dbReference type="ARBA" id="ARBA00023235"/>
    </source>
</evidence>
<name>A0A448GXD9_9GAMM</name>
<dbReference type="InterPro" id="IPR046357">
    <property type="entry name" value="PPIase_dom_sf"/>
</dbReference>
<evidence type="ECO:0000259" key="8">
    <source>
        <dbReference type="PROSITE" id="PS50198"/>
    </source>
</evidence>
<evidence type="ECO:0000256" key="3">
    <source>
        <dbReference type="ARBA" id="ARBA00023110"/>
    </source>
</evidence>
<reference evidence="9 10" key="1">
    <citation type="submission" date="2018-12" db="EMBL/GenBank/DDBJ databases">
        <authorList>
            <consortium name="Pathogen Informatics"/>
        </authorList>
    </citation>
    <scope>NUCLEOTIDE SEQUENCE [LARGE SCALE GENOMIC DNA]</scope>
    <source>
        <strain evidence="9 10">NCTC10297</strain>
    </source>
</reference>
<dbReference type="InterPro" id="IPR000297">
    <property type="entry name" value="PPIase_PpiC"/>
</dbReference>
<keyword evidence="5 6" id="KW-0413">Isomerase</keyword>
<dbReference type="Proteomes" id="UP000274100">
    <property type="component" value="Chromosome"/>
</dbReference>
<gene>
    <name evidence="9" type="primary">surA</name>
    <name evidence="9" type="ORF">NCTC10297_01398</name>
</gene>
<evidence type="ECO:0000256" key="1">
    <source>
        <dbReference type="ARBA" id="ARBA00022729"/>
    </source>
</evidence>
<feature type="signal peptide" evidence="7">
    <location>
        <begin position="1"/>
        <end position="26"/>
    </location>
</feature>
<evidence type="ECO:0000313" key="10">
    <source>
        <dbReference type="Proteomes" id="UP000274100"/>
    </source>
</evidence>
<accession>A0A448GXD9</accession>
<evidence type="ECO:0000313" key="9">
    <source>
        <dbReference type="EMBL" id="VEG13435.1"/>
    </source>
</evidence>